<accession>A0AAN1J8A1</accession>
<keyword evidence="2 3" id="KW-0663">Pyridoxal phosphate</keyword>
<dbReference type="KEGG" id="phs:C2L64_10345"/>
<proteinExistence type="inferred from homology"/>
<reference evidence="4 5" key="1">
    <citation type="submission" date="2018-01" db="EMBL/GenBank/DDBJ databases">
        <title>Species boundaries and ecological features among Paraburkholderia terrae DSMZ17804T, P. hospita DSMZ17164T and P. caribensis DSMZ13236T.</title>
        <authorList>
            <person name="Pratama A.A."/>
        </authorList>
    </citation>
    <scope>NUCLEOTIDE SEQUENCE [LARGE SCALE GENOMIC DNA]</scope>
    <source>
        <strain evidence="4 5">DSM 17164</strain>
    </source>
</reference>
<dbReference type="GO" id="GO:0008483">
    <property type="term" value="F:transaminase activity"/>
    <property type="evidence" value="ECO:0007669"/>
    <property type="project" value="UniProtKB-KW"/>
</dbReference>
<dbReference type="PANTHER" id="PTHR43713:SF3">
    <property type="entry name" value="GLUTAMATE-1-SEMIALDEHYDE 2,1-AMINOMUTASE 1, CHLOROPLASTIC-RELATED"/>
    <property type="match status" value="1"/>
</dbReference>
<dbReference type="InterPro" id="IPR015424">
    <property type="entry name" value="PyrdxlP-dep_Trfase"/>
</dbReference>
<keyword evidence="4" id="KW-0032">Aminotransferase</keyword>
<comment type="similarity">
    <text evidence="3">Belongs to the class-III pyridoxal-phosphate-dependent aminotransferase family.</text>
</comment>
<dbReference type="Pfam" id="PF00202">
    <property type="entry name" value="Aminotran_3"/>
    <property type="match status" value="1"/>
</dbReference>
<dbReference type="EMBL" id="CP026105">
    <property type="protein sequence ID" value="AUT68674.1"/>
    <property type="molecule type" value="Genomic_DNA"/>
</dbReference>
<evidence type="ECO:0000313" key="5">
    <source>
        <dbReference type="Proteomes" id="UP000236649"/>
    </source>
</evidence>
<protein>
    <submittedName>
        <fullName evidence="4">Aspartate aminotransferase family protein</fullName>
    </submittedName>
</protein>
<dbReference type="CDD" id="cd00610">
    <property type="entry name" value="OAT_like"/>
    <property type="match status" value="1"/>
</dbReference>
<keyword evidence="4" id="KW-0808">Transferase</keyword>
<dbReference type="AlphaFoldDB" id="A0AAN1J8A1"/>
<gene>
    <name evidence="4" type="ORF">C2L64_10345</name>
</gene>
<dbReference type="Proteomes" id="UP000236649">
    <property type="component" value="Chromosome 1"/>
</dbReference>
<dbReference type="InterPro" id="IPR015421">
    <property type="entry name" value="PyrdxlP-dep_Trfase_major"/>
</dbReference>
<dbReference type="SUPFAM" id="SSF53383">
    <property type="entry name" value="PLP-dependent transferases"/>
    <property type="match status" value="1"/>
</dbReference>
<sequence length="445" mass="48386">MKVRTNAIDRDSSAQLFERARAVMPSGYTRNMLVTKPHPFYAVSAEGSYITDADGWTRIDWVNNFASLIHGHNKREVVEIISQQAARLLSATMPAEWEVRLAELLVERIPSVEQVRFMNSGTEANLIAIKAARAFSGKSKVAKLEGGYHGQYDLLEASYVPSADRWGARDCPAVLAHNSGTPKSLLDELVLFPLNDIATMREILRRNASEVGTVIIDPSGLSLGTGVYADREFLAALRETTERLGMVLIFDEVWSLRSGYRGTQGAVGITPDITTMGKMIGGGLPIGAVGGKRDVMSVFSVDEGEPKVKHSGTFTGNPMSMAAGFTAMSLMVPEMFEMLAVQGQRLTDGLRRALTDTNTQGHVVNRGSMTNLLFTEGIPVDYRDLYTQQTPTVAALAAKMPKLMATEGLHVLRNMFVGSTAISDDDVDQTIAAVTRALVAAREAR</sequence>
<organism evidence="4 5">
    <name type="scientific">Paraburkholderia hospita</name>
    <dbReference type="NCBI Taxonomy" id="169430"/>
    <lineage>
        <taxon>Bacteria</taxon>
        <taxon>Pseudomonadati</taxon>
        <taxon>Pseudomonadota</taxon>
        <taxon>Betaproteobacteria</taxon>
        <taxon>Burkholderiales</taxon>
        <taxon>Burkholderiaceae</taxon>
        <taxon>Paraburkholderia</taxon>
    </lineage>
</organism>
<comment type="cofactor">
    <cofactor evidence="1">
        <name>pyridoxal 5'-phosphate</name>
        <dbReference type="ChEBI" id="CHEBI:597326"/>
    </cofactor>
</comment>
<evidence type="ECO:0000256" key="3">
    <source>
        <dbReference type="RuleBase" id="RU003560"/>
    </source>
</evidence>
<dbReference type="PANTHER" id="PTHR43713">
    <property type="entry name" value="GLUTAMATE-1-SEMIALDEHYDE 2,1-AMINOMUTASE"/>
    <property type="match status" value="1"/>
</dbReference>
<dbReference type="Gene3D" id="3.40.640.10">
    <property type="entry name" value="Type I PLP-dependent aspartate aminotransferase-like (Major domain)"/>
    <property type="match status" value="1"/>
</dbReference>
<name>A0AAN1J8A1_9BURK</name>
<dbReference type="InterPro" id="IPR005814">
    <property type="entry name" value="Aminotrans_3"/>
</dbReference>
<evidence type="ECO:0000256" key="1">
    <source>
        <dbReference type="ARBA" id="ARBA00001933"/>
    </source>
</evidence>
<evidence type="ECO:0000256" key="2">
    <source>
        <dbReference type="ARBA" id="ARBA00022898"/>
    </source>
</evidence>
<evidence type="ECO:0000313" key="4">
    <source>
        <dbReference type="EMBL" id="AUT68674.1"/>
    </source>
</evidence>
<dbReference type="InterPro" id="IPR015422">
    <property type="entry name" value="PyrdxlP-dep_Trfase_small"/>
</dbReference>
<dbReference type="GO" id="GO:0030170">
    <property type="term" value="F:pyridoxal phosphate binding"/>
    <property type="evidence" value="ECO:0007669"/>
    <property type="project" value="InterPro"/>
</dbReference>
<dbReference type="Gene3D" id="3.90.1150.10">
    <property type="entry name" value="Aspartate Aminotransferase, domain 1"/>
    <property type="match status" value="1"/>
</dbReference>